<gene>
    <name evidence="2" type="ORF">LMG27177_04362</name>
</gene>
<keyword evidence="3" id="KW-1185">Reference proteome</keyword>
<feature type="domain" description="RsaL-like HTH" evidence="1">
    <location>
        <begin position="68"/>
        <end position="111"/>
    </location>
</feature>
<dbReference type="AlphaFoldDB" id="A0A6J5GJ26"/>
<proteinExistence type="predicted"/>
<evidence type="ECO:0000313" key="2">
    <source>
        <dbReference type="EMBL" id="CAB3798026.1"/>
    </source>
</evidence>
<dbReference type="CDD" id="cd00093">
    <property type="entry name" value="HTH_XRE"/>
    <property type="match status" value="1"/>
</dbReference>
<protein>
    <recommendedName>
        <fullName evidence="1">RsaL-like HTH domain-containing protein</fullName>
    </recommendedName>
</protein>
<dbReference type="InterPro" id="IPR055172">
    <property type="entry name" value="HTH_RsaL-like"/>
</dbReference>
<dbReference type="Pfam" id="PF22495">
    <property type="entry name" value="HTH_92"/>
    <property type="match status" value="1"/>
</dbReference>
<dbReference type="Proteomes" id="UP000494252">
    <property type="component" value="Unassembled WGS sequence"/>
</dbReference>
<dbReference type="EMBL" id="CADIKI010000013">
    <property type="protein sequence ID" value="CAB3798026.1"/>
    <property type="molecule type" value="Genomic_DNA"/>
</dbReference>
<accession>A0A6J5GJ26</accession>
<name>A0A6J5GJ26_9BURK</name>
<dbReference type="InterPro" id="IPR001387">
    <property type="entry name" value="Cro/C1-type_HTH"/>
</dbReference>
<evidence type="ECO:0000259" key="1">
    <source>
        <dbReference type="Pfam" id="PF22495"/>
    </source>
</evidence>
<organism evidence="2 3">
    <name type="scientific">Paraburkholderia fynbosensis</name>
    <dbReference type="NCBI Taxonomy" id="1200993"/>
    <lineage>
        <taxon>Bacteria</taxon>
        <taxon>Pseudomonadati</taxon>
        <taxon>Pseudomonadota</taxon>
        <taxon>Betaproteobacteria</taxon>
        <taxon>Burkholderiales</taxon>
        <taxon>Burkholderiaceae</taxon>
        <taxon>Paraburkholderia</taxon>
    </lineage>
</organism>
<reference evidence="2 3" key="1">
    <citation type="submission" date="2020-04" db="EMBL/GenBank/DDBJ databases">
        <authorList>
            <person name="De Canck E."/>
        </authorList>
    </citation>
    <scope>NUCLEOTIDE SEQUENCE [LARGE SCALE GENOMIC DNA]</scope>
    <source>
        <strain evidence="2 3">LMG 27177</strain>
    </source>
</reference>
<evidence type="ECO:0000313" key="3">
    <source>
        <dbReference type="Proteomes" id="UP000494252"/>
    </source>
</evidence>
<sequence>MHIESFCHLPTWIGVHAYRVTQNSRHVSAPNRQGTKMELLENHWQPQTGLQTRPAEVSTAVDRVLIIAYRKKKKESQRRFWARFGVTQSRGSRFESGAEIPAPVSILLGLYFTKTVSDADLGRAERVLYSRDAAALLNPGQ</sequence>